<proteinExistence type="predicted"/>
<dbReference type="Proteomes" id="UP000325313">
    <property type="component" value="Unassembled WGS sequence"/>
</dbReference>
<comment type="caution">
    <text evidence="2">The sequence shown here is derived from an EMBL/GenBank/DDBJ whole genome shotgun (WGS) entry which is preliminary data.</text>
</comment>
<name>A0A5B0QQV0_PUCGR</name>
<accession>A0A5B0QQV0</accession>
<evidence type="ECO:0000313" key="3">
    <source>
        <dbReference type="Proteomes" id="UP000325313"/>
    </source>
</evidence>
<protein>
    <submittedName>
        <fullName evidence="2">Uncharacterized protein</fullName>
    </submittedName>
</protein>
<sequence length="93" mass="10237">MRYKSANTTKFWRKKSAATLRFLGQKRSGPPLIEAARNSEVSSTDRQNVRGKGSGSAVQLFSESKAEATPNNILCITLVSLSPPKQSRVKELK</sequence>
<reference evidence="2 3" key="1">
    <citation type="submission" date="2019-05" db="EMBL/GenBank/DDBJ databases">
        <title>Emergence of the Ug99 lineage of the wheat stem rust pathogen through somatic hybridization.</title>
        <authorList>
            <person name="Li F."/>
            <person name="Upadhyaya N.M."/>
            <person name="Sperschneider J."/>
            <person name="Matny O."/>
            <person name="Nguyen-Phuc H."/>
            <person name="Mago R."/>
            <person name="Raley C."/>
            <person name="Miller M.E."/>
            <person name="Silverstein K.A.T."/>
            <person name="Henningsen E."/>
            <person name="Hirsch C.D."/>
            <person name="Visser B."/>
            <person name="Pretorius Z.A."/>
            <person name="Steffenson B.J."/>
            <person name="Schwessinger B."/>
            <person name="Dodds P.N."/>
            <person name="Figueroa M."/>
        </authorList>
    </citation>
    <scope>NUCLEOTIDE SEQUENCE [LARGE SCALE GENOMIC DNA]</scope>
    <source>
        <strain evidence="2 3">Ug99</strain>
    </source>
</reference>
<evidence type="ECO:0000256" key="1">
    <source>
        <dbReference type="SAM" id="MobiDB-lite"/>
    </source>
</evidence>
<gene>
    <name evidence="2" type="ORF">PGTUg99_028123</name>
</gene>
<dbReference type="AlphaFoldDB" id="A0A5B0QQV0"/>
<organism evidence="2 3">
    <name type="scientific">Puccinia graminis f. sp. tritici</name>
    <dbReference type="NCBI Taxonomy" id="56615"/>
    <lineage>
        <taxon>Eukaryota</taxon>
        <taxon>Fungi</taxon>
        <taxon>Dikarya</taxon>
        <taxon>Basidiomycota</taxon>
        <taxon>Pucciniomycotina</taxon>
        <taxon>Pucciniomycetes</taxon>
        <taxon>Pucciniales</taxon>
        <taxon>Pucciniaceae</taxon>
        <taxon>Puccinia</taxon>
    </lineage>
</organism>
<dbReference type="EMBL" id="VDEP01000272">
    <property type="protein sequence ID" value="KAA1115716.1"/>
    <property type="molecule type" value="Genomic_DNA"/>
</dbReference>
<feature type="region of interest" description="Disordered" evidence="1">
    <location>
        <begin position="37"/>
        <end position="58"/>
    </location>
</feature>
<evidence type="ECO:0000313" key="2">
    <source>
        <dbReference type="EMBL" id="KAA1115716.1"/>
    </source>
</evidence>